<dbReference type="Proteomes" id="UP001595904">
    <property type="component" value="Unassembled WGS sequence"/>
</dbReference>
<accession>A0ABV8T1S4</accession>
<dbReference type="InterPro" id="IPR001753">
    <property type="entry name" value="Enoyl-CoA_hydra/iso"/>
</dbReference>
<dbReference type="Pfam" id="PF00378">
    <property type="entry name" value="ECH_1"/>
    <property type="match status" value="1"/>
</dbReference>
<dbReference type="RefSeq" id="WP_380602221.1">
    <property type="nucleotide sequence ID" value="NZ_JBHSDU010000014.1"/>
</dbReference>
<dbReference type="InterPro" id="IPR029045">
    <property type="entry name" value="ClpP/crotonase-like_dom_sf"/>
</dbReference>
<comment type="similarity">
    <text evidence="1 2">Belongs to the enoyl-CoA hydratase/isomerase family.</text>
</comment>
<evidence type="ECO:0000313" key="4">
    <source>
        <dbReference type="Proteomes" id="UP001595904"/>
    </source>
</evidence>
<dbReference type="SUPFAM" id="SSF52096">
    <property type="entry name" value="ClpP/crotonase"/>
    <property type="match status" value="1"/>
</dbReference>
<dbReference type="Gene3D" id="3.90.226.10">
    <property type="entry name" value="2-enoyl-CoA Hydratase, Chain A, domain 1"/>
    <property type="match status" value="1"/>
</dbReference>
<gene>
    <name evidence="3" type="ORF">ACFPN2_26405</name>
</gene>
<proteinExistence type="inferred from homology"/>
<dbReference type="InterPro" id="IPR018376">
    <property type="entry name" value="Enoyl-CoA_hyd/isom_CS"/>
</dbReference>
<comment type="caution">
    <text evidence="3">The sequence shown here is derived from an EMBL/GenBank/DDBJ whole genome shotgun (WGS) entry which is preliminary data.</text>
</comment>
<dbReference type="EMBL" id="JBHSDU010000014">
    <property type="protein sequence ID" value="MFC4312644.1"/>
    <property type="molecule type" value="Genomic_DNA"/>
</dbReference>
<evidence type="ECO:0000256" key="1">
    <source>
        <dbReference type="ARBA" id="ARBA00005254"/>
    </source>
</evidence>
<dbReference type="PANTHER" id="PTHR11941">
    <property type="entry name" value="ENOYL-COA HYDRATASE-RELATED"/>
    <property type="match status" value="1"/>
</dbReference>
<evidence type="ECO:0000313" key="3">
    <source>
        <dbReference type="EMBL" id="MFC4312644.1"/>
    </source>
</evidence>
<dbReference type="PROSITE" id="PS00166">
    <property type="entry name" value="ENOYL_COA_HYDRATASE"/>
    <property type="match status" value="1"/>
</dbReference>
<dbReference type="CDD" id="cd06558">
    <property type="entry name" value="crotonase-like"/>
    <property type="match status" value="1"/>
</dbReference>
<dbReference type="PANTHER" id="PTHR11941:SF54">
    <property type="entry name" value="ENOYL-COA HYDRATASE, MITOCHONDRIAL"/>
    <property type="match status" value="1"/>
</dbReference>
<reference evidence="4" key="1">
    <citation type="journal article" date="2019" name="Int. J. Syst. Evol. Microbiol.">
        <title>The Global Catalogue of Microorganisms (GCM) 10K type strain sequencing project: providing services to taxonomists for standard genome sequencing and annotation.</title>
        <authorList>
            <consortium name="The Broad Institute Genomics Platform"/>
            <consortium name="The Broad Institute Genome Sequencing Center for Infectious Disease"/>
            <person name="Wu L."/>
            <person name="Ma J."/>
        </authorList>
    </citation>
    <scope>NUCLEOTIDE SEQUENCE [LARGE SCALE GENOMIC DNA]</scope>
    <source>
        <strain evidence="4">CGMCC 1.10759</strain>
    </source>
</reference>
<keyword evidence="4" id="KW-1185">Reference proteome</keyword>
<protein>
    <submittedName>
        <fullName evidence="3">Enoyl-CoA hydratase/isomerase family protein</fullName>
    </submittedName>
</protein>
<name>A0ABV8T1S4_9GAMM</name>
<sequence length="260" mass="27827">MSLPDNLNRRVGQLDIARHGAVTLLTIDRVDKHNALTAEFWGDLRRVLTELEADQQTRAIVLTGAGDKAFCAGGDIAGFATLTTLESKRAYQIDAMNGFAALENCPLPVIAAVNGLALGGGCELTLACDIVLASDRATFGMPEAALGLVPGYGVLRAPHVIGRQMTKLMVMASETLDAQQALQAGLVQRVIPHADLLPKALALAEKVASNSSMAHAVGKRLINRGIERAEFDYSVEALTVLQSSAETQQRVRGFLERRKK</sequence>
<organism evidence="3 4">
    <name type="scientific">Steroidobacter flavus</name>
    <dbReference type="NCBI Taxonomy" id="1842136"/>
    <lineage>
        <taxon>Bacteria</taxon>
        <taxon>Pseudomonadati</taxon>
        <taxon>Pseudomonadota</taxon>
        <taxon>Gammaproteobacteria</taxon>
        <taxon>Steroidobacterales</taxon>
        <taxon>Steroidobacteraceae</taxon>
        <taxon>Steroidobacter</taxon>
    </lineage>
</organism>
<evidence type="ECO:0000256" key="2">
    <source>
        <dbReference type="RuleBase" id="RU003707"/>
    </source>
</evidence>